<keyword evidence="2" id="KW-1185">Reference proteome</keyword>
<protein>
    <submittedName>
        <fullName evidence="1">Uncharacterized protein</fullName>
    </submittedName>
</protein>
<accession>A0A1N7CPR5</accession>
<name>A0A1N7CPR5_9EURY</name>
<dbReference type="OrthoDB" id="200321at2157"/>
<dbReference type="STRING" id="308853.SAMN05421752_101502"/>
<proteinExistence type="predicted"/>
<sequence length="145" mass="15791">MMIRGKELALSVLAVGTAAVVGYALRSSGRADCESRSKADLGARIVDHDAVPDEATIVDSTSRQLREIPGARRAIDRAVRNDAANEWEHVTIERDGAWSVVDAVRGSLPYYDGDRSEYNGVFVHSGDQIVVLDAIGWARLEEPLQ</sequence>
<evidence type="ECO:0000313" key="1">
    <source>
        <dbReference type="EMBL" id="SIR65609.1"/>
    </source>
</evidence>
<dbReference type="Proteomes" id="UP000185936">
    <property type="component" value="Unassembled WGS sequence"/>
</dbReference>
<evidence type="ECO:0000313" key="2">
    <source>
        <dbReference type="Proteomes" id="UP000185936"/>
    </source>
</evidence>
<dbReference type="AlphaFoldDB" id="A0A1N7CPR5"/>
<dbReference type="EMBL" id="FTNR01000001">
    <property type="protein sequence ID" value="SIR65609.1"/>
    <property type="molecule type" value="Genomic_DNA"/>
</dbReference>
<gene>
    <name evidence="1" type="ORF">SAMN05421752_101502</name>
</gene>
<dbReference type="RefSeq" id="WP_076607581.1">
    <property type="nucleotide sequence ID" value="NZ_FTNR01000001.1"/>
</dbReference>
<organism evidence="1 2">
    <name type="scientific">Natronorubrum thiooxidans</name>
    <dbReference type="NCBI Taxonomy" id="308853"/>
    <lineage>
        <taxon>Archaea</taxon>
        <taxon>Methanobacteriati</taxon>
        <taxon>Methanobacteriota</taxon>
        <taxon>Stenosarchaea group</taxon>
        <taxon>Halobacteria</taxon>
        <taxon>Halobacteriales</taxon>
        <taxon>Natrialbaceae</taxon>
        <taxon>Natronorubrum</taxon>
    </lineage>
</organism>
<reference evidence="2" key="1">
    <citation type="submission" date="2017-01" db="EMBL/GenBank/DDBJ databases">
        <authorList>
            <person name="Varghese N."/>
            <person name="Submissions S."/>
        </authorList>
    </citation>
    <scope>NUCLEOTIDE SEQUENCE [LARGE SCALE GENOMIC DNA]</scope>
    <source>
        <strain evidence="2">type strain: HArc-</strain>
    </source>
</reference>